<dbReference type="EMBL" id="LK052936">
    <property type="protein sequence ID" value="CDR36288.1"/>
    <property type="molecule type" value="Genomic_DNA"/>
</dbReference>
<protein>
    <submittedName>
        <fullName evidence="1">RHTO0S01e18360g1_1</fullName>
    </submittedName>
</protein>
<dbReference type="Gene3D" id="3.40.50.720">
    <property type="entry name" value="NAD(P)-binding Rossmann-like Domain"/>
    <property type="match status" value="1"/>
</dbReference>
<dbReference type="PANTHER" id="PTHR45458:SF1">
    <property type="entry name" value="SHORT CHAIN DEHYDROGENASE"/>
    <property type="match status" value="1"/>
</dbReference>
<name>A0A061ANI5_RHOTO</name>
<dbReference type="GO" id="GO:0016616">
    <property type="term" value="F:oxidoreductase activity, acting on the CH-OH group of donors, NAD or NADP as acceptor"/>
    <property type="evidence" value="ECO:0007669"/>
    <property type="project" value="TreeGrafter"/>
</dbReference>
<accession>A0A061ANI5</accession>
<dbReference type="CDD" id="cd05325">
    <property type="entry name" value="carb_red_sniffer_like_SDR_c"/>
    <property type="match status" value="1"/>
</dbReference>
<dbReference type="InterPro" id="IPR052184">
    <property type="entry name" value="SDR_enzymes"/>
</dbReference>
<dbReference type="PRINTS" id="PR00081">
    <property type="entry name" value="GDHRDH"/>
</dbReference>
<proteinExistence type="predicted"/>
<dbReference type="SUPFAM" id="SSF51735">
    <property type="entry name" value="NAD(P)-binding Rossmann-fold domains"/>
    <property type="match status" value="1"/>
</dbReference>
<sequence length="249" mass="26806">MPASYTYFVSGASRSLGLGYVEKLLASSPSVKVVAGVRNPSSASQLGALASKPENKGRVLVVAFDVDSEESVKAAAEKLKNDPLFEGGVLDAVVVNAGVFVGGHKPPSEMTMDDVRANFRTNVEGAIYTVQYLLPLLERGKGRQIFFISSIVASFQEFYSQMAAGVSYSMSKAALNMYGVKLARELGPKGFTVLLVHPGYVKSDMNKFDNGGEISVEEAVTEATNNVFLPAKPEWNGRYIAYTGKDLPW</sequence>
<dbReference type="AlphaFoldDB" id="A0A061ANI5"/>
<gene>
    <name evidence="1" type="ORF">RHTO0S_01e18360g</name>
</gene>
<dbReference type="OrthoDB" id="9876299at2759"/>
<dbReference type="InterPro" id="IPR002347">
    <property type="entry name" value="SDR_fam"/>
</dbReference>
<dbReference type="PANTHER" id="PTHR45458">
    <property type="entry name" value="SHORT-CHAIN DEHYDROGENASE/REDUCTASE SDR"/>
    <property type="match status" value="1"/>
</dbReference>
<reference evidence="1" key="1">
    <citation type="journal article" date="2014" name="Genome Announc.">
        <title>Draft genome sequence of Rhodosporidium toruloides CECT1137, an oleaginous yeast of biotechnological interest.</title>
        <authorList>
            <person name="Morin N."/>
            <person name="Calcas X."/>
            <person name="Devillers H."/>
            <person name="Durrens P."/>
            <person name="Sherman D.J."/>
            <person name="Nicaud J.-M."/>
            <person name="Neuveglise C."/>
        </authorList>
    </citation>
    <scope>NUCLEOTIDE SEQUENCE</scope>
    <source>
        <strain evidence="1">CECT1137</strain>
    </source>
</reference>
<organism evidence="1">
    <name type="scientific">Rhodotorula toruloides</name>
    <name type="common">Yeast</name>
    <name type="synonym">Rhodosporidium toruloides</name>
    <dbReference type="NCBI Taxonomy" id="5286"/>
    <lineage>
        <taxon>Eukaryota</taxon>
        <taxon>Fungi</taxon>
        <taxon>Dikarya</taxon>
        <taxon>Basidiomycota</taxon>
        <taxon>Pucciniomycotina</taxon>
        <taxon>Microbotryomycetes</taxon>
        <taxon>Sporidiobolales</taxon>
        <taxon>Sporidiobolaceae</taxon>
        <taxon>Rhodotorula</taxon>
    </lineage>
</organism>
<dbReference type="InterPro" id="IPR036291">
    <property type="entry name" value="NAD(P)-bd_dom_sf"/>
</dbReference>
<evidence type="ECO:0000313" key="1">
    <source>
        <dbReference type="EMBL" id="CDR36288.1"/>
    </source>
</evidence>
<dbReference type="Pfam" id="PF00106">
    <property type="entry name" value="adh_short"/>
    <property type="match status" value="1"/>
</dbReference>